<dbReference type="InterPro" id="IPR010982">
    <property type="entry name" value="Lambda_DNA-bd_dom_sf"/>
</dbReference>
<dbReference type="AlphaFoldDB" id="A0A5D4MCP7"/>
<dbReference type="PROSITE" id="PS50943">
    <property type="entry name" value="HTH_CROC1"/>
    <property type="match status" value="1"/>
</dbReference>
<dbReference type="Proteomes" id="UP000325182">
    <property type="component" value="Unassembled WGS sequence"/>
</dbReference>
<dbReference type="CDD" id="cd00093">
    <property type="entry name" value="HTH_XRE"/>
    <property type="match status" value="1"/>
</dbReference>
<evidence type="ECO:0000313" key="2">
    <source>
        <dbReference type="EMBL" id="TYR99103.1"/>
    </source>
</evidence>
<proteinExistence type="predicted"/>
<gene>
    <name evidence="2" type="ORF">FZC84_12065</name>
</gene>
<protein>
    <submittedName>
        <fullName evidence="2">Helix-turn-helix transcriptional regulator</fullName>
    </submittedName>
</protein>
<reference evidence="2 3" key="1">
    <citation type="submission" date="2019-08" db="EMBL/GenBank/DDBJ databases">
        <title>Bacillus genomes from the desert of Cuatro Cienegas, Coahuila.</title>
        <authorList>
            <person name="Olmedo-Alvarez G."/>
        </authorList>
    </citation>
    <scope>NUCLEOTIDE SEQUENCE [LARGE SCALE GENOMIC DNA]</scope>
    <source>
        <strain evidence="2 3">CH128b_4D</strain>
    </source>
</reference>
<dbReference type="EMBL" id="VTEG01000007">
    <property type="protein sequence ID" value="TYR99103.1"/>
    <property type="molecule type" value="Genomic_DNA"/>
</dbReference>
<sequence length="192" mass="21711">MNYVSITRKLDLNQLKGRLSKMTIGSIIAGCRTERELTQKQLSLDINCSPDMVSKLENGKRKLQKDMMPHISSEIDHVRLTTALWGEVTGGVTIPYLDGDYIDHSPAALVMRALREMDEAEKHLEQVDATKPVDYMSREEADLIAKANRELLDVAAMAITLVGDNCEWFGLSFADEIKSWKVTLKARRFIQK</sequence>
<comment type="caution">
    <text evidence="2">The sequence shown here is derived from an EMBL/GenBank/DDBJ whole genome shotgun (WGS) entry which is preliminary data.</text>
</comment>
<dbReference type="Gene3D" id="1.10.260.40">
    <property type="entry name" value="lambda repressor-like DNA-binding domains"/>
    <property type="match status" value="1"/>
</dbReference>
<dbReference type="InterPro" id="IPR001387">
    <property type="entry name" value="Cro/C1-type_HTH"/>
</dbReference>
<dbReference type="Pfam" id="PF01381">
    <property type="entry name" value="HTH_3"/>
    <property type="match status" value="1"/>
</dbReference>
<dbReference type="GO" id="GO:0003677">
    <property type="term" value="F:DNA binding"/>
    <property type="evidence" value="ECO:0007669"/>
    <property type="project" value="InterPro"/>
</dbReference>
<dbReference type="SUPFAM" id="SSF47413">
    <property type="entry name" value="lambda repressor-like DNA-binding domains"/>
    <property type="match status" value="1"/>
</dbReference>
<feature type="domain" description="HTH cro/C1-type" evidence="1">
    <location>
        <begin position="28"/>
        <end position="68"/>
    </location>
</feature>
<accession>A0A5D4MCP7</accession>
<organism evidence="2 3">
    <name type="scientific">Rossellomorea vietnamensis</name>
    <dbReference type="NCBI Taxonomy" id="218284"/>
    <lineage>
        <taxon>Bacteria</taxon>
        <taxon>Bacillati</taxon>
        <taxon>Bacillota</taxon>
        <taxon>Bacilli</taxon>
        <taxon>Bacillales</taxon>
        <taxon>Bacillaceae</taxon>
        <taxon>Rossellomorea</taxon>
    </lineage>
</organism>
<name>A0A5D4MCP7_9BACI</name>
<evidence type="ECO:0000313" key="3">
    <source>
        <dbReference type="Proteomes" id="UP000325182"/>
    </source>
</evidence>
<evidence type="ECO:0000259" key="1">
    <source>
        <dbReference type="PROSITE" id="PS50943"/>
    </source>
</evidence>